<feature type="non-terminal residue" evidence="2">
    <location>
        <position position="267"/>
    </location>
</feature>
<gene>
    <name evidence="2" type="ORF">S01H1_39797</name>
</gene>
<organism evidence="2">
    <name type="scientific">marine sediment metagenome</name>
    <dbReference type="NCBI Taxonomy" id="412755"/>
    <lineage>
        <taxon>unclassified sequences</taxon>
        <taxon>metagenomes</taxon>
        <taxon>ecological metagenomes</taxon>
    </lineage>
</organism>
<protein>
    <recommendedName>
        <fullName evidence="3">Phage portal protein</fullName>
    </recommendedName>
</protein>
<accession>X0VKP6</accession>
<dbReference type="Pfam" id="PF04860">
    <property type="entry name" value="Phage_portal"/>
    <property type="match status" value="1"/>
</dbReference>
<name>X0VKP6_9ZZZZ</name>
<comment type="caution">
    <text evidence="2">The sequence shown here is derived from an EMBL/GenBank/DDBJ whole genome shotgun (WGS) entry which is preliminary data.</text>
</comment>
<sequence>PSRYKWSDNDNKLYLPTELAHHKWRIKASDASMGISPMYAALMPASVALAGMGWARDVFENAGLPVTTMDFSAMAADQLSSLINDPNLTAQIKQQYKDLHGGVMKSGELHISPAKVSAISWKINESGVLEISENAEGQIARNFGVNPLSIGDTDKASYSNLTEITKTLVVYTCGGRLQSILDDINLMFRPMFPGRVLYIDWKMVAEAQEDEKIAAEIASMLVTGMCITPDQGAERAGFEPQGTDGKTRIAPMTMGPLSMATGGSNHG</sequence>
<feature type="non-terminal residue" evidence="2">
    <location>
        <position position="1"/>
    </location>
</feature>
<dbReference type="AlphaFoldDB" id="X0VKP6"/>
<dbReference type="InterPro" id="IPR006944">
    <property type="entry name" value="Phage/GTA_portal"/>
</dbReference>
<proteinExistence type="predicted"/>
<evidence type="ECO:0008006" key="3">
    <source>
        <dbReference type="Google" id="ProtNLM"/>
    </source>
</evidence>
<evidence type="ECO:0000256" key="1">
    <source>
        <dbReference type="SAM" id="MobiDB-lite"/>
    </source>
</evidence>
<reference evidence="2" key="1">
    <citation type="journal article" date="2014" name="Front. Microbiol.">
        <title>High frequency of phylogenetically diverse reductive dehalogenase-homologous genes in deep subseafloor sedimentary metagenomes.</title>
        <authorList>
            <person name="Kawai M."/>
            <person name="Futagami T."/>
            <person name="Toyoda A."/>
            <person name="Takaki Y."/>
            <person name="Nishi S."/>
            <person name="Hori S."/>
            <person name="Arai W."/>
            <person name="Tsubouchi T."/>
            <person name="Morono Y."/>
            <person name="Uchiyama I."/>
            <person name="Ito T."/>
            <person name="Fujiyama A."/>
            <person name="Inagaki F."/>
            <person name="Takami H."/>
        </authorList>
    </citation>
    <scope>NUCLEOTIDE SEQUENCE</scope>
    <source>
        <strain evidence="2">Expedition CK06-06</strain>
    </source>
</reference>
<dbReference type="EMBL" id="BARS01025152">
    <property type="protein sequence ID" value="GAG01126.1"/>
    <property type="molecule type" value="Genomic_DNA"/>
</dbReference>
<feature type="region of interest" description="Disordered" evidence="1">
    <location>
        <begin position="233"/>
        <end position="267"/>
    </location>
</feature>
<evidence type="ECO:0000313" key="2">
    <source>
        <dbReference type="EMBL" id="GAG01126.1"/>
    </source>
</evidence>